<name>A0A8K0GLI1_IGNLU</name>
<dbReference type="AlphaFoldDB" id="A0A8K0GLI1"/>
<organism evidence="2 3">
    <name type="scientific">Ignelater luminosus</name>
    <name type="common">Cucubano</name>
    <name type="synonym">Pyrophorus luminosus</name>
    <dbReference type="NCBI Taxonomy" id="2038154"/>
    <lineage>
        <taxon>Eukaryota</taxon>
        <taxon>Metazoa</taxon>
        <taxon>Ecdysozoa</taxon>
        <taxon>Arthropoda</taxon>
        <taxon>Hexapoda</taxon>
        <taxon>Insecta</taxon>
        <taxon>Pterygota</taxon>
        <taxon>Neoptera</taxon>
        <taxon>Endopterygota</taxon>
        <taxon>Coleoptera</taxon>
        <taxon>Polyphaga</taxon>
        <taxon>Elateriformia</taxon>
        <taxon>Elateroidea</taxon>
        <taxon>Elateridae</taxon>
        <taxon>Agrypninae</taxon>
        <taxon>Pyrophorini</taxon>
        <taxon>Ignelater</taxon>
    </lineage>
</organism>
<evidence type="ECO:0000313" key="2">
    <source>
        <dbReference type="EMBL" id="KAF2903916.1"/>
    </source>
</evidence>
<feature type="non-terminal residue" evidence="2">
    <location>
        <position position="93"/>
    </location>
</feature>
<gene>
    <name evidence="2" type="ORF">ILUMI_02256</name>
</gene>
<dbReference type="EMBL" id="VTPC01000903">
    <property type="protein sequence ID" value="KAF2903916.1"/>
    <property type="molecule type" value="Genomic_DNA"/>
</dbReference>
<feature type="region of interest" description="Disordered" evidence="1">
    <location>
        <begin position="1"/>
        <end position="22"/>
    </location>
</feature>
<feature type="compositionally biased region" description="Polar residues" evidence="1">
    <location>
        <begin position="77"/>
        <end position="87"/>
    </location>
</feature>
<reference evidence="2" key="1">
    <citation type="submission" date="2019-08" db="EMBL/GenBank/DDBJ databases">
        <title>The genome of the North American firefly Photinus pyralis.</title>
        <authorList>
            <consortium name="Photinus pyralis genome working group"/>
            <person name="Fallon T.R."/>
            <person name="Sander Lower S.E."/>
            <person name="Weng J.-K."/>
        </authorList>
    </citation>
    <scope>NUCLEOTIDE SEQUENCE</scope>
    <source>
        <strain evidence="2">TRF0915ILg1</strain>
        <tissue evidence="2">Whole body</tissue>
    </source>
</reference>
<keyword evidence="3" id="KW-1185">Reference proteome</keyword>
<feature type="region of interest" description="Disordered" evidence="1">
    <location>
        <begin position="48"/>
        <end position="93"/>
    </location>
</feature>
<accession>A0A8K0GLI1</accession>
<dbReference type="Proteomes" id="UP000801492">
    <property type="component" value="Unassembled WGS sequence"/>
</dbReference>
<evidence type="ECO:0000313" key="3">
    <source>
        <dbReference type="Proteomes" id="UP000801492"/>
    </source>
</evidence>
<comment type="caution">
    <text evidence="2">The sequence shown here is derived from an EMBL/GenBank/DDBJ whole genome shotgun (WGS) entry which is preliminary data.</text>
</comment>
<sequence>MLNNNSSDSDDSEKSSSSSNSNVILRIKKSKLSNGFFKNIMKKKNTIYSSDGSESFSDEEVNAVTTHDSDDEDRSIKNSLETMTGNNKLRKRK</sequence>
<evidence type="ECO:0000256" key="1">
    <source>
        <dbReference type="SAM" id="MobiDB-lite"/>
    </source>
</evidence>
<protein>
    <submittedName>
        <fullName evidence="2">Uncharacterized protein</fullName>
    </submittedName>
</protein>
<proteinExistence type="predicted"/>